<evidence type="ECO:0000313" key="8">
    <source>
        <dbReference type="Proteomes" id="UP000278981"/>
    </source>
</evidence>
<feature type="region of interest" description="Disordered" evidence="5">
    <location>
        <begin position="190"/>
        <end position="222"/>
    </location>
</feature>
<evidence type="ECO:0000313" key="7">
    <source>
        <dbReference type="EMBL" id="RQX15311.1"/>
    </source>
</evidence>
<dbReference type="EMBL" id="QDGB01000280">
    <property type="protein sequence ID" value="RQX15311.1"/>
    <property type="molecule type" value="Genomic_DNA"/>
</dbReference>
<dbReference type="Proteomes" id="UP000278981">
    <property type="component" value="Unassembled WGS sequence"/>
</dbReference>
<dbReference type="SUPFAM" id="SSF103088">
    <property type="entry name" value="OmpA-like"/>
    <property type="match status" value="1"/>
</dbReference>
<evidence type="ECO:0000259" key="6">
    <source>
        <dbReference type="PROSITE" id="PS51123"/>
    </source>
</evidence>
<gene>
    <name evidence="7" type="ORF">DDE19_19495</name>
</gene>
<organism evidence="7 8">
    <name type="scientific">Micromonospora ureilytica</name>
    <dbReference type="NCBI Taxonomy" id="709868"/>
    <lineage>
        <taxon>Bacteria</taxon>
        <taxon>Bacillati</taxon>
        <taxon>Actinomycetota</taxon>
        <taxon>Actinomycetes</taxon>
        <taxon>Micromonosporales</taxon>
        <taxon>Micromonosporaceae</taxon>
        <taxon>Micromonospora</taxon>
    </lineage>
</organism>
<sequence length="222" mass="23750">MTSPPLMWPSPAYRSSRMYRSPSRRTALAVTLTICLLVSEPAVAWSAPIPTPAPSTTIVPGPEVASGEQVSAPIVDIQGPVQDIFLFTGDPDGASLQAESSRRIELTLAADVLFAFGRADLSPAARARLAEIAERLRTQAKGKVQIDGHTDSVGDDAQNLTLSRRRAQAVRDALSAALADSGITYEINGFGETRPVAPNTVDGKDNPKGRSSNRRVEIRFDK</sequence>
<reference evidence="7 8" key="1">
    <citation type="submission" date="2018-04" db="EMBL/GenBank/DDBJ databases">
        <title>Micromonosporas from Atacama Desert.</title>
        <authorList>
            <person name="Carro L."/>
            <person name="Klenk H.-P."/>
            <person name="Goodfellow M."/>
        </authorList>
    </citation>
    <scope>NUCLEOTIDE SEQUENCE [LARGE SCALE GENOMIC DNA]</scope>
    <source>
        <strain evidence="7 8">LB19</strain>
    </source>
</reference>
<feature type="domain" description="OmpA-like" evidence="6">
    <location>
        <begin position="100"/>
        <end position="222"/>
    </location>
</feature>
<accession>A0A3N9XQA5</accession>
<keyword evidence="2 4" id="KW-0472">Membrane</keyword>
<dbReference type="PRINTS" id="PR01021">
    <property type="entry name" value="OMPADOMAIN"/>
</dbReference>
<dbReference type="PANTHER" id="PTHR30329:SF21">
    <property type="entry name" value="LIPOPROTEIN YIAD-RELATED"/>
    <property type="match status" value="1"/>
</dbReference>
<dbReference type="OrthoDB" id="5243843at2"/>
<evidence type="ECO:0000256" key="1">
    <source>
        <dbReference type="ARBA" id="ARBA00004442"/>
    </source>
</evidence>
<evidence type="ECO:0000256" key="3">
    <source>
        <dbReference type="ARBA" id="ARBA00023237"/>
    </source>
</evidence>
<protein>
    <recommendedName>
        <fullName evidence="6">OmpA-like domain-containing protein</fullName>
    </recommendedName>
</protein>
<dbReference type="InterPro" id="IPR050330">
    <property type="entry name" value="Bact_OuterMem_StrucFunc"/>
</dbReference>
<name>A0A3N9XQA5_9ACTN</name>
<dbReference type="InterPro" id="IPR006665">
    <property type="entry name" value="OmpA-like"/>
</dbReference>
<dbReference type="CDD" id="cd07185">
    <property type="entry name" value="OmpA_C-like"/>
    <property type="match status" value="1"/>
</dbReference>
<dbReference type="AlphaFoldDB" id="A0A3N9XQA5"/>
<evidence type="ECO:0000256" key="2">
    <source>
        <dbReference type="ARBA" id="ARBA00023136"/>
    </source>
</evidence>
<proteinExistence type="predicted"/>
<keyword evidence="3" id="KW-0998">Cell outer membrane</keyword>
<dbReference type="PANTHER" id="PTHR30329">
    <property type="entry name" value="STATOR ELEMENT OF FLAGELLAR MOTOR COMPLEX"/>
    <property type="match status" value="1"/>
</dbReference>
<dbReference type="InterPro" id="IPR006664">
    <property type="entry name" value="OMP_bac"/>
</dbReference>
<evidence type="ECO:0000256" key="4">
    <source>
        <dbReference type="PROSITE-ProRule" id="PRU00473"/>
    </source>
</evidence>
<evidence type="ECO:0000256" key="5">
    <source>
        <dbReference type="SAM" id="MobiDB-lite"/>
    </source>
</evidence>
<dbReference type="Pfam" id="PF00691">
    <property type="entry name" value="OmpA"/>
    <property type="match status" value="1"/>
</dbReference>
<dbReference type="PROSITE" id="PS51123">
    <property type="entry name" value="OMPA_2"/>
    <property type="match status" value="1"/>
</dbReference>
<dbReference type="InterPro" id="IPR036737">
    <property type="entry name" value="OmpA-like_sf"/>
</dbReference>
<dbReference type="Gene3D" id="3.30.1330.60">
    <property type="entry name" value="OmpA-like domain"/>
    <property type="match status" value="1"/>
</dbReference>
<dbReference type="GO" id="GO:0009279">
    <property type="term" value="C:cell outer membrane"/>
    <property type="evidence" value="ECO:0007669"/>
    <property type="project" value="UniProtKB-SubCell"/>
</dbReference>
<comment type="subcellular location">
    <subcellularLocation>
        <location evidence="1">Cell outer membrane</location>
    </subcellularLocation>
</comment>
<feature type="compositionally biased region" description="Basic and acidic residues" evidence="5">
    <location>
        <begin position="202"/>
        <end position="222"/>
    </location>
</feature>
<comment type="caution">
    <text evidence="7">The sequence shown here is derived from an EMBL/GenBank/DDBJ whole genome shotgun (WGS) entry which is preliminary data.</text>
</comment>